<feature type="compositionally biased region" description="Acidic residues" evidence="1">
    <location>
        <begin position="2743"/>
        <end position="2757"/>
    </location>
</feature>
<accession>A0A812MMZ5</accession>
<dbReference type="Gene3D" id="2.30.130.30">
    <property type="entry name" value="Hypothetical protein"/>
    <property type="match status" value="1"/>
</dbReference>
<comment type="caution">
    <text evidence="2">The sequence shown here is derived from an EMBL/GenBank/DDBJ whole genome shotgun (WGS) entry which is preliminary data.</text>
</comment>
<dbReference type="OrthoDB" id="410615at2759"/>
<feature type="region of interest" description="Disordered" evidence="1">
    <location>
        <begin position="2742"/>
        <end position="2772"/>
    </location>
</feature>
<reference evidence="2" key="1">
    <citation type="submission" date="2021-02" db="EMBL/GenBank/DDBJ databases">
        <authorList>
            <person name="Dougan E. K."/>
            <person name="Rhodes N."/>
            <person name="Thang M."/>
            <person name="Chan C."/>
        </authorList>
    </citation>
    <scope>NUCLEOTIDE SEQUENCE</scope>
</reference>
<feature type="region of interest" description="Disordered" evidence="1">
    <location>
        <begin position="3360"/>
        <end position="3394"/>
    </location>
</feature>
<sequence>SQSLVAVPSGTHIDAQGGSTCDARSVEGEVDGPPVAPTITMLPNAALPAQALFVKGRWCDAIFFSGKSWEIRGKNTTKRGRICIAKSGANQLIGEVTVVDSLPVGVRDKSGELRPADETPGAAQLFVKRPDNFKKHCIEDFSVLKGYKKCYAWVLANVVRYEVPLPWKPKRGPVTFANIDMAQVASRGGSAAKASCQAARVLLQWRCRATLRMLPAPMAHFHSVGPLCSPANIRLELRQPASRLIVGLKPKQVVVPGVSDACWIDIRNPLQSQMTVSVGQADRFAAGDWGGPSACGLFDWPLHTLQLSWTSDSCDLSIDGFPIAHVRPVDVATWSYLYMHCLGDHISSATFSATLLPSEVRSVPLPPSCEVCAAAACHCCRVCNTWQCAAHTTCSGCPVDMQAGGLPDFADLPLEVLRNAAQQVADLQSLVHLGRSNRAWWELILQSATWRQNSILAQDTSSQCTRSQAAQRLLGGLSMDTVVHIRHSQILCVPASAAVFLAHWQGRYKPEFHHPEALARFSWIALHPCCSMASLEICLPRLASHLVLGARCARNRAPLRGRTGLVLGDLFTERAWFQYYRQGQPELLPFVLRPGHLTVLLEWGPDMFRVSVNGHTFAPVALQPHVQLPPWAFVKVLCLAHPLASGAGFSVEPRPARSWRGAPSCAHCAKPAVAAELCCLACEQWYCSAHGFSCPEVCVGCVEDTWWPDYLAGSTLDLELRRVQALRRQQLRLGACEDDALLLEARLAQAELRIVAFPGAERLVTFNVLGSMIPSALESPEFARGVAASSHAVAQGCSPPAGSLSLYDHDLHFALPSPMWSGRFPRTRLTSEPALWDTEFLNTPPVLDHLAALHSHSRDPDLTFDPASHVYRWQGQPVPVSVTGLIHSFSRPFDSLAVIRAMREGSNWPRAGYIVQYASLDLLAAMASIPGTEALRAQLQALPLDEEAVVLCAKQLLAERADGASVLGMITLSDADILQKWASARRCGAARGTWMHAQVECLLNGGIVSSRSIESIFFLHFVRDHLLARDLQVYRTEWRVYATEEALAGCIDCAARRRDGELVLFDWKRTKHLVSKARAFGRVMLPPFQHIPDSAWWHYRLQLNLYAAILERYYQQLVVGLHVVCMHPEEGLQVFDVPRLPRETNALLEAARARRWQDQLGGALPVWAWSEVVSFLATASALRSLRLSSKEVGAVVLCPQNWRGLSLDFRSVGLRGWRKLLPALALWQESAAVSVPYWGLADTLTVLPFATFQWTGRFISAAPLCFVWASQQPLFGEACFSFDLQSHLRELVVGFCSPLGAGWFRVHAPFSPRACVAFHTGNAQDAVCNFLDLPSKFQQSPITPCSVCLRWGAEGAALLLGDASVKVKAEFLAQPPHPCGKVFVTGRLGVRGTSPVISPTLSHVPQHGATVCHLCRRSAVVTSRLMEACRGCGSWFCLNHSFLVRKSCGHCRRTCVAADVHGGACQGARAQTVRSGSHAFISPIWFDEQELRRQVQQFAEATSRTAQVAFESAQQRTCWSLFGENSSAQCLVGRRRPYGHIIRALELSGWKRVSLSNRLESCNLGACVAVDVQGGAADASQESGLPEIGELPAGEEDNVAGVATPGSEQAQLHSSQEEPPCPRDLQLEACKKRRLLPGAGESARLFEETFEEQRRLASEALRNIRPARAESRSYSILSQTQHVLAEMLQLQPTWSEQLRRLVATACVLPRVRLADAYVREHILFIWLMQGGRYIRSHSGQCYLYHEAGAFQVYRGCPHEQTVARLKEFLLQLEGFLRELPTDVRPDLPSLAGAAQRMMEVHGGDVDRFLDALCDAGVRSCRDEAAGRPRIEAARLPGAGAEEAPREIHTDKSWADHCAAAMLKLSQNLQREIMNEQIYRLINEWCETPRKQQPGCAYLDTCVRYDRSCSVELCSPHPDNNIYLLIPHALKPALPDPFLQEATARLDKFLRQTFWANTDVFLCCQAAQALAKRGENIDRCFIGQSPGGVGQSLYSAHLNAVYGQNHAYIDPNIWFDDQELRKQVEQFAHAVILTAQEAPETTRKMREDLYKKTMSADGIAGRRPYGYITRMIELVGWKRMEVNRFMPFKGVSEHNFPSILRRSFVWLAKARFVAACFLADHYPDSHLDGYFPKDPSLKEFLVSGPAIAASLVLQHGFEMKFGREQCLSLIENYAGLGGDAGLTEDKMRAACSLQARARTETIAPGLLPEADSEHGENLRAQCASVQKSIIDYCWQKGIFACTKSMFINHVKLPADAPNLDRETMWSKLLESGLLQALSRRGKGKDHAIPLVVEPAEILLLFPLKERRQLPFSFPELWHLGQVKAYATSHGSRENNVVVLSACVDAITSRQSKHGRRTRAEEQELDNIKGLRRSIDKCEETIGQLLQAALDFEAVTSSPSTRRSRKEHDTVCCLLEQCAQGRTQLIQESLRLSLGEGKQVLLEVAHGSVPPLSLNRCKLLRDLQDASTYLKWVATGVLPELHDVFVRDIAKKNPENSVLAHLYQALEDIIMCAWVEHLTALDLAHLSLHFDGVRLVPPSHVSIDDICEASMTHIAQATGFNLRIRPKSHGFLRDLLFSQAVTVGALQPASPSYEAVGNGIPAALAFCFQDGERVLRWLRESNSENVNAKRFGVRSYRACAAQLKRALLGRLEYRPPAAGRVILHTEDRGRAHAIPCVYNNDGPCQLLLGTQIVELSAGHIANVVETCVDRKTMVFFHCFASQDEIPPEGAEACFGDLLDLQAGSSEDDSEDLPLSESEGEYAGCGEEGEDDDGAPVTVTVGDTLLALLKQEKDAVATSCTFPSHGRKFRCPLCPFRAFQSPDRVRVHVRTYHNAKCQHCCSGTKQLRCALALFDHDQIMGGGLRASYLRRSAEHIRASAGFPVSETQTSVDRHLRLVLSGTGPRFVGVSAVHGDLRRARNLYYDHAFADMVFQETLTAGARMKTVSWLDLIGLPQHTRHWWPIVEDVFFSAAALNILQQLLQQAIAREEYVSISIDGTMKCCMALMGQANWRHRGANSCAGAAEQAWYKVLTIRGRTGAVLLMTPIPDEDAPSIAEALRMGLSGEALSQVRVIHTDDPSVRLLAALRSVCPNLAYLCLDAMHLPMTVEYASSRRRSAASKMLRKLMVKFMRRSESIVYEAAFNGTNTEPLTLIESNKREQIRKGSMLSATAERVTQEVDANLPWRQRLELIEALAAVARLYPSEMDRKVPGPNRTVREMLFSACSPQRLGWFFNNVKALAALPSHYMELLPSGTTSNEALHAELKAWFRQTQEMHKSTLQLKLHILRLSKLWPHNLALRRPTLRQVDAATLLCRASALSPWKRAEWISFAASAEKARLPLAGKRKAEVATVREFVRRKPAFRKPAASEGFRKKRTPFNRPRESSLRIMGKRPAQKG</sequence>
<evidence type="ECO:0000313" key="2">
    <source>
        <dbReference type="EMBL" id="CAE7259154.1"/>
    </source>
</evidence>
<gene>
    <name evidence="2" type="ORF">SPIL2461_LOCUS5378</name>
</gene>
<dbReference type="EMBL" id="CAJNIZ010007559">
    <property type="protein sequence ID" value="CAE7259154.1"/>
    <property type="molecule type" value="Genomic_DNA"/>
</dbReference>
<dbReference type="Gene3D" id="3.90.320.10">
    <property type="match status" value="1"/>
</dbReference>
<feature type="region of interest" description="Disordered" evidence="1">
    <location>
        <begin position="1"/>
        <end position="29"/>
    </location>
</feature>
<name>A0A812MMZ5_SYMPI</name>
<protein>
    <submittedName>
        <fullName evidence="2">Uncharacterized protein</fullName>
    </submittedName>
</protein>
<evidence type="ECO:0000313" key="3">
    <source>
        <dbReference type="Proteomes" id="UP000649617"/>
    </source>
</evidence>
<dbReference type="InterPro" id="IPR011604">
    <property type="entry name" value="PDDEXK-like_dom_sf"/>
</dbReference>
<dbReference type="InterPro" id="IPR015947">
    <property type="entry name" value="PUA-like_sf"/>
</dbReference>
<organism evidence="2 3">
    <name type="scientific">Symbiodinium pilosum</name>
    <name type="common">Dinoflagellate</name>
    <dbReference type="NCBI Taxonomy" id="2952"/>
    <lineage>
        <taxon>Eukaryota</taxon>
        <taxon>Sar</taxon>
        <taxon>Alveolata</taxon>
        <taxon>Dinophyceae</taxon>
        <taxon>Suessiales</taxon>
        <taxon>Symbiodiniaceae</taxon>
        <taxon>Symbiodinium</taxon>
    </lineage>
</organism>
<dbReference type="SUPFAM" id="SSF88697">
    <property type="entry name" value="PUA domain-like"/>
    <property type="match status" value="1"/>
</dbReference>
<proteinExistence type="predicted"/>
<keyword evidence="3" id="KW-1185">Reference proteome</keyword>
<evidence type="ECO:0000256" key="1">
    <source>
        <dbReference type="SAM" id="MobiDB-lite"/>
    </source>
</evidence>
<dbReference type="Proteomes" id="UP000649617">
    <property type="component" value="Unassembled WGS sequence"/>
</dbReference>
<feature type="region of interest" description="Disordered" evidence="1">
    <location>
        <begin position="1597"/>
        <end position="1622"/>
    </location>
</feature>
<feature type="non-terminal residue" evidence="2">
    <location>
        <position position="3394"/>
    </location>
</feature>